<keyword evidence="1" id="KW-1133">Transmembrane helix</keyword>
<comment type="caution">
    <text evidence="2">The sequence shown here is derived from an EMBL/GenBank/DDBJ whole genome shotgun (WGS) entry which is preliminary data.</text>
</comment>
<organism evidence="2 3">
    <name type="scientific">Colletotrichum spinosum</name>
    <dbReference type="NCBI Taxonomy" id="1347390"/>
    <lineage>
        <taxon>Eukaryota</taxon>
        <taxon>Fungi</taxon>
        <taxon>Dikarya</taxon>
        <taxon>Ascomycota</taxon>
        <taxon>Pezizomycotina</taxon>
        <taxon>Sordariomycetes</taxon>
        <taxon>Hypocreomycetidae</taxon>
        <taxon>Glomerellales</taxon>
        <taxon>Glomerellaceae</taxon>
        <taxon>Colletotrichum</taxon>
        <taxon>Colletotrichum orbiculare species complex</taxon>
    </lineage>
</organism>
<keyword evidence="1" id="KW-0472">Membrane</keyword>
<evidence type="ECO:0000313" key="2">
    <source>
        <dbReference type="EMBL" id="TDZ31863.1"/>
    </source>
</evidence>
<keyword evidence="1" id="KW-0812">Transmembrane</keyword>
<sequence length="191" mass="21528">MSLRTLLHFSMYFVRFFQTSMLTFSTYLLAHSKWTWHRARDQYEMPGSRAVSLNEILLLLASLALAVEIIANSNFAKGSDPRWSVLSLTLYTCGLLVYFTTPELQRYMSLSTPDFGQYCSEPYYVYMDGMASRAVLEAGVITWAQSVLFVLFSLMDLAEGVRPRTVKEDAADLEKATPQLAGPKIGVLIPV</sequence>
<dbReference type="AlphaFoldDB" id="A0A4R8QDA0"/>
<proteinExistence type="predicted"/>
<reference evidence="2 3" key="1">
    <citation type="submission" date="2018-11" db="EMBL/GenBank/DDBJ databases">
        <title>Genome sequence and assembly of Colletotrichum spinosum.</title>
        <authorList>
            <person name="Gan P."/>
            <person name="Shirasu K."/>
        </authorList>
    </citation>
    <scope>NUCLEOTIDE SEQUENCE [LARGE SCALE GENOMIC DNA]</scope>
    <source>
        <strain evidence="2 3">CBS 515.97</strain>
    </source>
</reference>
<dbReference type="Proteomes" id="UP000295083">
    <property type="component" value="Unassembled WGS sequence"/>
</dbReference>
<feature type="transmembrane region" description="Helical" evidence="1">
    <location>
        <begin position="50"/>
        <end position="71"/>
    </location>
</feature>
<gene>
    <name evidence="2" type="ORF">C8035_v001310</name>
</gene>
<accession>A0A4R8QDA0</accession>
<protein>
    <submittedName>
        <fullName evidence="2">Uncharacterized protein</fullName>
    </submittedName>
</protein>
<evidence type="ECO:0000256" key="1">
    <source>
        <dbReference type="SAM" id="Phobius"/>
    </source>
</evidence>
<name>A0A4R8QDA0_9PEZI</name>
<feature type="transmembrane region" description="Helical" evidence="1">
    <location>
        <begin position="83"/>
        <end position="101"/>
    </location>
</feature>
<dbReference type="EMBL" id="QAPG01000092">
    <property type="protein sequence ID" value="TDZ31863.1"/>
    <property type="molecule type" value="Genomic_DNA"/>
</dbReference>
<evidence type="ECO:0000313" key="3">
    <source>
        <dbReference type="Proteomes" id="UP000295083"/>
    </source>
</evidence>
<feature type="transmembrane region" description="Helical" evidence="1">
    <location>
        <begin position="12"/>
        <end position="30"/>
    </location>
</feature>
<feature type="transmembrane region" description="Helical" evidence="1">
    <location>
        <begin position="134"/>
        <end position="154"/>
    </location>
</feature>
<keyword evidence="3" id="KW-1185">Reference proteome</keyword>